<proteinExistence type="predicted"/>
<sequence>MDELMSSTGGFLTRRNVVESGLGTDSELAAAVCSGDLTRAWRGVYHAASDDPDGDDDDPIAAAYRRRVIGAAMSGGSERVVSHQSAAALHGLPLLGREESVHFTVDRKAGGQRRTAVIHATPLTGQDVVEIRGLPVTSLARTAVDVARSGTFTQAVCAMDGALALGVTVSELTETVRRGSGRSGIDTARRALLIADGDSESVGESFSRVLMHGFADVPSPRLQHEFRTESGLFVARSDFDWEGWLVGEFDGRGKYERDLRPGESIADAVWREKRREDRLRDLGVIVVRWTWFELTHPRALHALLSHGLRRAGLL</sequence>
<evidence type="ECO:0000313" key="2">
    <source>
        <dbReference type="Proteomes" id="UP000632454"/>
    </source>
</evidence>
<dbReference type="Proteomes" id="UP000632454">
    <property type="component" value="Unassembled WGS sequence"/>
</dbReference>
<protein>
    <recommendedName>
        <fullName evidence="3">Transcriptional regulator, AbiEi antitoxin, Type IV TA system</fullName>
    </recommendedName>
</protein>
<organism evidence="1 2">
    <name type="scientific">Williamsia phyllosphaerae</name>
    <dbReference type="NCBI Taxonomy" id="885042"/>
    <lineage>
        <taxon>Bacteria</taxon>
        <taxon>Bacillati</taxon>
        <taxon>Actinomycetota</taxon>
        <taxon>Actinomycetes</taxon>
        <taxon>Mycobacteriales</taxon>
        <taxon>Nocardiaceae</taxon>
        <taxon>Williamsia</taxon>
    </lineage>
</organism>
<keyword evidence="2" id="KW-1185">Reference proteome</keyword>
<reference evidence="2" key="1">
    <citation type="journal article" date="2019" name="Int. J. Syst. Evol. Microbiol.">
        <title>The Global Catalogue of Microorganisms (GCM) 10K type strain sequencing project: providing services to taxonomists for standard genome sequencing and annotation.</title>
        <authorList>
            <consortium name="The Broad Institute Genomics Platform"/>
            <consortium name="The Broad Institute Genome Sequencing Center for Infectious Disease"/>
            <person name="Wu L."/>
            <person name="Ma J."/>
        </authorList>
    </citation>
    <scope>NUCLEOTIDE SEQUENCE [LARGE SCALE GENOMIC DNA]</scope>
    <source>
        <strain evidence="2">CCM 7855</strain>
    </source>
</reference>
<evidence type="ECO:0008006" key="3">
    <source>
        <dbReference type="Google" id="ProtNLM"/>
    </source>
</evidence>
<accession>A0ABQ1V1B3</accession>
<name>A0ABQ1V1B3_9NOCA</name>
<dbReference type="EMBL" id="BMCS01000002">
    <property type="protein sequence ID" value="GGF34228.1"/>
    <property type="molecule type" value="Genomic_DNA"/>
</dbReference>
<comment type="caution">
    <text evidence="1">The sequence shown here is derived from an EMBL/GenBank/DDBJ whole genome shotgun (WGS) entry which is preliminary data.</text>
</comment>
<gene>
    <name evidence="1" type="ORF">GCM10007298_32520</name>
</gene>
<evidence type="ECO:0000313" key="1">
    <source>
        <dbReference type="EMBL" id="GGF34228.1"/>
    </source>
</evidence>